<gene>
    <name evidence="6" type="ORF">GCM10017083_30310</name>
</gene>
<dbReference type="Pfam" id="PF00496">
    <property type="entry name" value="SBP_bac_5"/>
    <property type="match status" value="1"/>
</dbReference>
<dbReference type="GO" id="GO:0030288">
    <property type="term" value="C:outer membrane-bounded periplasmic space"/>
    <property type="evidence" value="ECO:0007669"/>
    <property type="project" value="UniProtKB-ARBA"/>
</dbReference>
<dbReference type="InterPro" id="IPR000914">
    <property type="entry name" value="SBP_5_dom"/>
</dbReference>
<reference evidence="6" key="2">
    <citation type="submission" date="2020-09" db="EMBL/GenBank/DDBJ databases">
        <authorList>
            <person name="Sun Q."/>
            <person name="Kim S."/>
        </authorList>
    </citation>
    <scope>NUCLEOTIDE SEQUENCE</scope>
    <source>
        <strain evidence="6">KCTC 42651</strain>
    </source>
</reference>
<feature type="signal peptide" evidence="4">
    <location>
        <begin position="1"/>
        <end position="27"/>
    </location>
</feature>
<dbReference type="RefSeq" id="WP_189991066.1">
    <property type="nucleotide sequence ID" value="NZ_BMZS01000007.1"/>
</dbReference>
<dbReference type="PANTHER" id="PTHR30290:SF38">
    <property type="entry name" value="D,D-DIPEPTIDE-BINDING PERIPLASMIC PROTEIN DDPA-RELATED"/>
    <property type="match status" value="1"/>
</dbReference>
<dbReference type="PIRSF" id="PIRSF002741">
    <property type="entry name" value="MppA"/>
    <property type="match status" value="1"/>
</dbReference>
<evidence type="ECO:0000256" key="3">
    <source>
        <dbReference type="ARBA" id="ARBA00022729"/>
    </source>
</evidence>
<evidence type="ECO:0000313" key="6">
    <source>
        <dbReference type="EMBL" id="GHD53682.1"/>
    </source>
</evidence>
<dbReference type="GO" id="GO:0043190">
    <property type="term" value="C:ATP-binding cassette (ABC) transporter complex"/>
    <property type="evidence" value="ECO:0007669"/>
    <property type="project" value="InterPro"/>
</dbReference>
<comment type="subcellular location">
    <subcellularLocation>
        <location evidence="1">Periplasm</location>
    </subcellularLocation>
</comment>
<evidence type="ECO:0000259" key="5">
    <source>
        <dbReference type="Pfam" id="PF00496"/>
    </source>
</evidence>
<comment type="caution">
    <text evidence="6">The sequence shown here is derived from an EMBL/GenBank/DDBJ whole genome shotgun (WGS) entry which is preliminary data.</text>
</comment>
<evidence type="ECO:0000256" key="1">
    <source>
        <dbReference type="ARBA" id="ARBA00004418"/>
    </source>
</evidence>
<dbReference type="InterPro" id="IPR039424">
    <property type="entry name" value="SBP_5"/>
</dbReference>
<dbReference type="SUPFAM" id="SSF53850">
    <property type="entry name" value="Periplasmic binding protein-like II"/>
    <property type="match status" value="1"/>
</dbReference>
<evidence type="ECO:0000256" key="4">
    <source>
        <dbReference type="SAM" id="SignalP"/>
    </source>
</evidence>
<dbReference type="InterPro" id="IPR006311">
    <property type="entry name" value="TAT_signal"/>
</dbReference>
<dbReference type="PROSITE" id="PS51318">
    <property type="entry name" value="TAT"/>
    <property type="match status" value="1"/>
</dbReference>
<proteinExistence type="inferred from homology"/>
<dbReference type="InterPro" id="IPR030678">
    <property type="entry name" value="Peptide/Ni-bd"/>
</dbReference>
<name>A0A919CQ60_9PROT</name>
<keyword evidence="3 4" id="KW-0732">Signal</keyword>
<dbReference type="AlphaFoldDB" id="A0A919CQ60"/>
<organism evidence="6 7">
    <name type="scientific">Thalassobaculum fulvum</name>
    <dbReference type="NCBI Taxonomy" id="1633335"/>
    <lineage>
        <taxon>Bacteria</taxon>
        <taxon>Pseudomonadati</taxon>
        <taxon>Pseudomonadota</taxon>
        <taxon>Alphaproteobacteria</taxon>
        <taxon>Rhodospirillales</taxon>
        <taxon>Thalassobaculaceae</taxon>
        <taxon>Thalassobaculum</taxon>
    </lineage>
</organism>
<dbReference type="Gene3D" id="3.10.105.10">
    <property type="entry name" value="Dipeptide-binding Protein, Domain 3"/>
    <property type="match status" value="1"/>
</dbReference>
<dbReference type="Proteomes" id="UP000630353">
    <property type="component" value="Unassembled WGS sequence"/>
</dbReference>
<evidence type="ECO:0000256" key="2">
    <source>
        <dbReference type="ARBA" id="ARBA00005695"/>
    </source>
</evidence>
<keyword evidence="7" id="KW-1185">Reference proteome</keyword>
<protein>
    <submittedName>
        <fullName evidence="6">ABC transporter substrate-binding protein</fullName>
    </submittedName>
</protein>
<evidence type="ECO:0000313" key="7">
    <source>
        <dbReference type="Proteomes" id="UP000630353"/>
    </source>
</evidence>
<dbReference type="PANTHER" id="PTHR30290">
    <property type="entry name" value="PERIPLASMIC BINDING COMPONENT OF ABC TRANSPORTER"/>
    <property type="match status" value="1"/>
</dbReference>
<sequence length="527" mass="58086">MKFSRRAFVGGALAAPFVASLPRSASAAGSVLRVIPHADLKNIDPIWTTAYITRNHGYMVYDTLFAMDETLTPRPQMVETYNVSDDKLTWTFTLRDGLAWHDGPPVTAEDCVASLKRWGKRDGMGQKLMQYTASLEAVDAKTFVLKLEKPFGLVLDAIGKISSNVPFMMPKRLAETDPFKQVPEVIGSGPFKFLKDEWVPGSKVVYAKNEAYVPRKEPASAASGGKVAKVDRVEWLYIPDPTTAMNALISGEVDYYEQVPGDLAPIIGQTPGITVEVLDPLGSQGMLRFNHLLKPFDKPEIRRAVITAVQQEKFLQAGVGNPDFYKVCESYFPCGSPLENDAGLDMIRPHTIEAAKKLLAEGGYDGTKVVLMQPTDIPITSAFSLVAAETMRSMGMEVEIQAMDWSTLTSRRAKKDPVENGGWNVFHTWWIGGDLVNPIAAVGLSGGGTEKAWFGWPTDAKMEELRDKFAFTSDPAAQKDLAKQIQKRAIEIGTHANVGTFFVPCGYRENVKGMIKSPVQFFWNMSV</sequence>
<dbReference type="GO" id="GO:0015833">
    <property type="term" value="P:peptide transport"/>
    <property type="evidence" value="ECO:0007669"/>
    <property type="project" value="TreeGrafter"/>
</dbReference>
<feature type="chain" id="PRO_5037825936" evidence="4">
    <location>
        <begin position="28"/>
        <end position="527"/>
    </location>
</feature>
<accession>A0A919CQ60</accession>
<dbReference type="Gene3D" id="3.40.190.10">
    <property type="entry name" value="Periplasmic binding protein-like II"/>
    <property type="match status" value="1"/>
</dbReference>
<dbReference type="CDD" id="cd08502">
    <property type="entry name" value="PBP2_NikA_DppA_OppA_like_16"/>
    <property type="match status" value="1"/>
</dbReference>
<comment type="similarity">
    <text evidence="2">Belongs to the bacterial solute-binding protein 5 family.</text>
</comment>
<dbReference type="EMBL" id="BMZS01000007">
    <property type="protein sequence ID" value="GHD53682.1"/>
    <property type="molecule type" value="Genomic_DNA"/>
</dbReference>
<feature type="domain" description="Solute-binding protein family 5" evidence="5">
    <location>
        <begin position="73"/>
        <end position="434"/>
    </location>
</feature>
<dbReference type="GO" id="GO:1904680">
    <property type="term" value="F:peptide transmembrane transporter activity"/>
    <property type="evidence" value="ECO:0007669"/>
    <property type="project" value="TreeGrafter"/>
</dbReference>
<reference evidence="6" key="1">
    <citation type="journal article" date="2014" name="Int. J. Syst. Evol. Microbiol.">
        <title>Complete genome sequence of Corynebacterium casei LMG S-19264T (=DSM 44701T), isolated from a smear-ripened cheese.</title>
        <authorList>
            <consortium name="US DOE Joint Genome Institute (JGI-PGF)"/>
            <person name="Walter F."/>
            <person name="Albersmeier A."/>
            <person name="Kalinowski J."/>
            <person name="Ruckert C."/>
        </authorList>
    </citation>
    <scope>NUCLEOTIDE SEQUENCE</scope>
    <source>
        <strain evidence="6">KCTC 42651</strain>
    </source>
</reference>